<feature type="compositionally biased region" description="Basic and acidic residues" evidence="1">
    <location>
        <begin position="49"/>
        <end position="61"/>
    </location>
</feature>
<evidence type="ECO:0008006" key="4">
    <source>
        <dbReference type="Google" id="ProtNLM"/>
    </source>
</evidence>
<gene>
    <name evidence="2" type="ORF">EVOR1521_LOCUS17093</name>
</gene>
<dbReference type="Proteomes" id="UP001178507">
    <property type="component" value="Unassembled WGS sequence"/>
</dbReference>
<dbReference type="AlphaFoldDB" id="A0AA36IPY8"/>
<feature type="compositionally biased region" description="Basic and acidic residues" evidence="1">
    <location>
        <begin position="10"/>
        <end position="30"/>
    </location>
</feature>
<feature type="compositionally biased region" description="Gly residues" evidence="1">
    <location>
        <begin position="841"/>
        <end position="850"/>
    </location>
</feature>
<evidence type="ECO:0000313" key="3">
    <source>
        <dbReference type="Proteomes" id="UP001178507"/>
    </source>
</evidence>
<feature type="compositionally biased region" description="Acidic residues" evidence="1">
    <location>
        <begin position="301"/>
        <end position="312"/>
    </location>
</feature>
<feature type="region of interest" description="Disordered" evidence="1">
    <location>
        <begin position="830"/>
        <end position="856"/>
    </location>
</feature>
<evidence type="ECO:0000313" key="2">
    <source>
        <dbReference type="EMBL" id="CAJ1391836.1"/>
    </source>
</evidence>
<keyword evidence="3" id="KW-1185">Reference proteome</keyword>
<dbReference type="EMBL" id="CAUJNA010002224">
    <property type="protein sequence ID" value="CAJ1391836.1"/>
    <property type="molecule type" value="Genomic_DNA"/>
</dbReference>
<feature type="compositionally biased region" description="Basic and acidic residues" evidence="1">
    <location>
        <begin position="779"/>
        <end position="792"/>
    </location>
</feature>
<protein>
    <recommendedName>
        <fullName evidence="4">TIR domain-containing protein</fullName>
    </recommendedName>
</protein>
<sequence>MPSPSASPRSPRDSPRSARDSPRSARESPRGGDSPRVGGRRLSARRRQSAHEDSPRWETGPRVRPAAHRSNSSLLADFVVKNDEIELLKESLQKGGGIVARKTAGEFLKGFRLAAGADLKLEAFDIVGLKEGDELDVRLADVVQDSLTGSKEDDRDIHLLARPPWYEPEEVPKARRCRRFWSCLLPCCVRPGGRRWRRQRRCGEGLYSWLVRVQQAFLRLIYRRTSASKRRDIFVSYQYSDKDLARWLRLFCDMRSLSVYAQLPRDAARMALREEKAKQEAQAAGKAGRKSRRMSLRSMEEPNEATGAEEQEAEAKEDLDTSLLLDVPSDSFTQWLKDREEMIRGSRVLIVIASQEALENASVLQDCTWAFQWGVPVLPVRRGQAKELRELRKKLGFIFALKLGVPEVGLGTNRKDFFFKVSAALAAGIRMGRKTKGKRLPRNMWDFFLRAVKQLNRDANEAAEQKAQVAAPCLTAGEARFRIDKGMLVGLPDMGQLEHNVPEEVKEAVETEGNPALPQAEEDLTGLSPEMEDRTFGVLSMLSLQGSQNPQVATKAAQALRAITAAEPGARAVASFGGVEVLLSLAQLASEGAVTANARAQDKKGRGKSGFGFRIPQGSSRNTSARAVEALGFGKSARRGDGTDLPPESARGDFSPKSARRRGKDESPPMSARGGTSPRSARGRRGAEDESPPMSARGRTSPRSARGRRGAEDESPPMSARGGTSPRSARGRRGAEDESLPMSARGGTSPRSARGRRGMEDDSPPMSARGGNSPMSGRKGAEEAPESGRERPTLAGLAGQEFQEFRTSEAAPSTCGACCAACCKRRRGDELADDDDDEEQGGAGGGGGKRSSGDKDSVGLYLRLADHSFAALRNLAAHSQSRKQQILEQGGEQVAVEALGAFRLQKVAENACIASAALVRNLSEGATALRPWRRQGS</sequence>
<evidence type="ECO:0000256" key="1">
    <source>
        <dbReference type="SAM" id="MobiDB-lite"/>
    </source>
</evidence>
<accession>A0AA36IPY8</accession>
<organism evidence="2 3">
    <name type="scientific">Effrenium voratum</name>
    <dbReference type="NCBI Taxonomy" id="2562239"/>
    <lineage>
        <taxon>Eukaryota</taxon>
        <taxon>Sar</taxon>
        <taxon>Alveolata</taxon>
        <taxon>Dinophyceae</taxon>
        <taxon>Suessiales</taxon>
        <taxon>Symbiodiniaceae</taxon>
        <taxon>Effrenium</taxon>
    </lineage>
</organism>
<reference evidence="2" key="1">
    <citation type="submission" date="2023-08" db="EMBL/GenBank/DDBJ databases">
        <authorList>
            <person name="Chen Y."/>
            <person name="Shah S."/>
            <person name="Dougan E. K."/>
            <person name="Thang M."/>
            <person name="Chan C."/>
        </authorList>
    </citation>
    <scope>NUCLEOTIDE SEQUENCE</scope>
</reference>
<feature type="region of interest" description="Disordered" evidence="1">
    <location>
        <begin position="596"/>
        <end position="813"/>
    </location>
</feature>
<feature type="compositionally biased region" description="Basic residues" evidence="1">
    <location>
        <begin position="38"/>
        <end position="48"/>
    </location>
</feature>
<proteinExistence type="predicted"/>
<feature type="region of interest" description="Disordered" evidence="1">
    <location>
        <begin position="274"/>
        <end position="313"/>
    </location>
</feature>
<comment type="caution">
    <text evidence="2">The sequence shown here is derived from an EMBL/GenBank/DDBJ whole genome shotgun (WGS) entry which is preliminary data.</text>
</comment>
<feature type="compositionally biased region" description="Acidic residues" evidence="1">
    <location>
        <begin position="831"/>
        <end position="840"/>
    </location>
</feature>
<feature type="region of interest" description="Disordered" evidence="1">
    <location>
        <begin position="1"/>
        <end position="68"/>
    </location>
</feature>
<name>A0AA36IPY8_9DINO</name>